<evidence type="ECO:0000256" key="7">
    <source>
        <dbReference type="ARBA" id="ARBA00023136"/>
    </source>
</evidence>
<dbReference type="PANTHER" id="PTHR33908:SF3">
    <property type="entry name" value="UNDECAPRENYL PHOSPHATE-ALPHA-4-AMINO-4-DEOXY-L-ARABINOSE ARABINOSYL TRANSFERASE"/>
    <property type="match status" value="1"/>
</dbReference>
<keyword evidence="6 8" id="KW-1133">Transmembrane helix</keyword>
<evidence type="ECO:0000259" key="9">
    <source>
        <dbReference type="Pfam" id="PF13231"/>
    </source>
</evidence>
<evidence type="ECO:0000256" key="5">
    <source>
        <dbReference type="ARBA" id="ARBA00022692"/>
    </source>
</evidence>
<keyword evidence="11" id="KW-1185">Reference proteome</keyword>
<keyword evidence="3" id="KW-0328">Glycosyltransferase</keyword>
<evidence type="ECO:0000256" key="8">
    <source>
        <dbReference type="SAM" id="Phobius"/>
    </source>
</evidence>
<evidence type="ECO:0000313" key="10">
    <source>
        <dbReference type="EMBL" id="AGA27342.1"/>
    </source>
</evidence>
<sequence>MAPTSLPPIFGTEACESRRRLLLEPVLIGLLALTLNLAGNHKTSLWDRDEPRYSACVREMRARGDWIRPTFNGEPRYHKPILIYWLMRGGVALGGDNPFGCRLVSAIAGVGTCLLVRAMGRRMLGPQMGMFAALMLATSPIMVTESKLATTDATLAFWLVGAQFCLWELAQRPSRRLAAGFWTLMALATLTKGPVGAALIAMSGIVSWWWGGPTACWSRLRWRWGLCVFLAVVAPWLVMIGLVSHGEFFRFAIGDQIIQRVATGMEKHTGFPGYYLVTTLGTFHPWSALLPAALFGAWSRRREHPLFGFLLGWAVGPLILLECVQTKLVHYYLPAIPACALLAAWLIALVVKEEVNLRRWPLGRVGVGLLSGTAVVLLGGLIAGATMLPTSLRSPLLFLAVILVSGTTYAVTRIFCGLTERAVGSLVVTWAIFMFAMGTWLLPAAEPYRTSRIVGERFASLAKEHRVQPILNSYQEPSVIYAYGRPLPTVRNWSQVKKLVLQHGAVATAVLPHELSAFLARPEYEVERLDHLTGFNLNKGENESLEFILLRMHRSVRVTGLKQSPVK</sequence>
<gene>
    <name evidence="10" type="ordered locus">Sinac_3061</name>
</gene>
<feature type="transmembrane region" description="Helical" evidence="8">
    <location>
        <begin position="274"/>
        <end position="298"/>
    </location>
</feature>
<feature type="transmembrane region" description="Helical" evidence="8">
    <location>
        <begin position="222"/>
        <end position="243"/>
    </location>
</feature>
<dbReference type="InterPro" id="IPR050297">
    <property type="entry name" value="LipidA_mod_glycosyltrf_83"/>
</dbReference>
<dbReference type="Proteomes" id="UP000010798">
    <property type="component" value="Chromosome"/>
</dbReference>
<dbReference type="eggNOG" id="COG1807">
    <property type="taxonomic scope" value="Bacteria"/>
</dbReference>
<proteinExistence type="predicted"/>
<accession>L0DDL1</accession>
<feature type="transmembrane region" description="Helical" evidence="8">
    <location>
        <begin position="304"/>
        <end position="324"/>
    </location>
</feature>
<evidence type="ECO:0000313" key="11">
    <source>
        <dbReference type="Proteomes" id="UP000010798"/>
    </source>
</evidence>
<feature type="transmembrane region" description="Helical" evidence="8">
    <location>
        <begin position="421"/>
        <end position="442"/>
    </location>
</feature>
<dbReference type="HOGENOM" id="CLU_019200_1_0_0"/>
<dbReference type="GO" id="GO:0009103">
    <property type="term" value="P:lipopolysaccharide biosynthetic process"/>
    <property type="evidence" value="ECO:0007669"/>
    <property type="project" value="TreeGrafter"/>
</dbReference>
<keyword evidence="4 10" id="KW-0808">Transferase</keyword>
<name>L0DDL1_SINAD</name>
<keyword evidence="7 8" id="KW-0472">Membrane</keyword>
<dbReference type="PANTHER" id="PTHR33908">
    <property type="entry name" value="MANNOSYLTRANSFERASE YKCB-RELATED"/>
    <property type="match status" value="1"/>
</dbReference>
<protein>
    <submittedName>
        <fullName evidence="10">PMT family glycosyltransferase, 4-amino-4-deoxy-L-arabinose transferase</fullName>
    </submittedName>
</protein>
<dbReference type="KEGG" id="saci:Sinac_3061"/>
<dbReference type="Pfam" id="PF13231">
    <property type="entry name" value="PMT_2"/>
    <property type="match status" value="1"/>
</dbReference>
<evidence type="ECO:0000256" key="2">
    <source>
        <dbReference type="ARBA" id="ARBA00022475"/>
    </source>
</evidence>
<feature type="transmembrane region" description="Helical" evidence="8">
    <location>
        <begin position="331"/>
        <end position="351"/>
    </location>
</feature>
<feature type="transmembrane region" description="Helical" evidence="8">
    <location>
        <begin position="181"/>
        <end position="210"/>
    </location>
</feature>
<evidence type="ECO:0000256" key="3">
    <source>
        <dbReference type="ARBA" id="ARBA00022676"/>
    </source>
</evidence>
<feature type="transmembrane region" description="Helical" evidence="8">
    <location>
        <begin position="363"/>
        <end position="384"/>
    </location>
</feature>
<dbReference type="GO" id="GO:0016763">
    <property type="term" value="F:pentosyltransferase activity"/>
    <property type="evidence" value="ECO:0007669"/>
    <property type="project" value="TreeGrafter"/>
</dbReference>
<evidence type="ECO:0000256" key="4">
    <source>
        <dbReference type="ARBA" id="ARBA00022679"/>
    </source>
</evidence>
<evidence type="ECO:0000256" key="6">
    <source>
        <dbReference type="ARBA" id="ARBA00022989"/>
    </source>
</evidence>
<dbReference type="RefSeq" id="WP_015246490.1">
    <property type="nucleotide sequence ID" value="NC_019892.1"/>
</dbReference>
<reference evidence="10 11" key="1">
    <citation type="submission" date="2012-02" db="EMBL/GenBank/DDBJ databases">
        <title>Complete sequence of chromosome of Singulisphaera acidiphila DSM 18658.</title>
        <authorList>
            <consortium name="US DOE Joint Genome Institute (JGI-PGF)"/>
            <person name="Lucas S."/>
            <person name="Copeland A."/>
            <person name="Lapidus A."/>
            <person name="Glavina del Rio T."/>
            <person name="Dalin E."/>
            <person name="Tice H."/>
            <person name="Bruce D."/>
            <person name="Goodwin L."/>
            <person name="Pitluck S."/>
            <person name="Peters L."/>
            <person name="Ovchinnikova G."/>
            <person name="Chertkov O."/>
            <person name="Kyrpides N."/>
            <person name="Mavromatis K."/>
            <person name="Ivanova N."/>
            <person name="Brettin T."/>
            <person name="Detter J.C."/>
            <person name="Han C."/>
            <person name="Larimer F."/>
            <person name="Land M."/>
            <person name="Hauser L."/>
            <person name="Markowitz V."/>
            <person name="Cheng J.-F."/>
            <person name="Hugenholtz P."/>
            <person name="Woyke T."/>
            <person name="Wu D."/>
            <person name="Tindall B."/>
            <person name="Pomrenke H."/>
            <person name="Brambilla E."/>
            <person name="Klenk H.-P."/>
            <person name="Eisen J.A."/>
        </authorList>
    </citation>
    <scope>NUCLEOTIDE SEQUENCE [LARGE SCALE GENOMIC DNA]</scope>
    <source>
        <strain evidence="11">ATCC BAA-1392 / DSM 18658 / VKM B-2454 / MOB10</strain>
    </source>
</reference>
<organism evidence="10 11">
    <name type="scientific">Singulisphaera acidiphila (strain ATCC BAA-1392 / DSM 18658 / VKM B-2454 / MOB10)</name>
    <dbReference type="NCBI Taxonomy" id="886293"/>
    <lineage>
        <taxon>Bacteria</taxon>
        <taxon>Pseudomonadati</taxon>
        <taxon>Planctomycetota</taxon>
        <taxon>Planctomycetia</taxon>
        <taxon>Isosphaerales</taxon>
        <taxon>Isosphaeraceae</taxon>
        <taxon>Singulisphaera</taxon>
    </lineage>
</organism>
<dbReference type="GO" id="GO:0010041">
    <property type="term" value="P:response to iron(III) ion"/>
    <property type="evidence" value="ECO:0007669"/>
    <property type="project" value="TreeGrafter"/>
</dbReference>
<keyword evidence="2" id="KW-1003">Cell membrane</keyword>
<feature type="domain" description="Glycosyltransferase RgtA/B/C/D-like" evidence="9">
    <location>
        <begin position="78"/>
        <end position="238"/>
    </location>
</feature>
<feature type="transmembrane region" description="Helical" evidence="8">
    <location>
        <begin position="396"/>
        <end position="415"/>
    </location>
</feature>
<dbReference type="STRING" id="886293.Sinac_3061"/>
<dbReference type="InterPro" id="IPR038731">
    <property type="entry name" value="RgtA/B/C-like"/>
</dbReference>
<dbReference type="GO" id="GO:0005886">
    <property type="term" value="C:plasma membrane"/>
    <property type="evidence" value="ECO:0007669"/>
    <property type="project" value="UniProtKB-SubCell"/>
</dbReference>
<dbReference type="EMBL" id="CP003364">
    <property type="protein sequence ID" value="AGA27342.1"/>
    <property type="molecule type" value="Genomic_DNA"/>
</dbReference>
<keyword evidence="5 8" id="KW-0812">Transmembrane</keyword>
<comment type="subcellular location">
    <subcellularLocation>
        <location evidence="1">Cell membrane</location>
        <topology evidence="1">Multi-pass membrane protein</topology>
    </subcellularLocation>
</comment>
<dbReference type="AlphaFoldDB" id="L0DDL1"/>
<evidence type="ECO:0000256" key="1">
    <source>
        <dbReference type="ARBA" id="ARBA00004651"/>
    </source>
</evidence>